<name>A0AAV5NSA7_9VIBR</name>
<sequence length="109" mass="12554">MTVSRLTAAESYELANLVRNIGVKNVLLILRKAASPKKAKRLYKVQQLPTDIRARVAVMLSSRRYTQKDILSYVNNEIEHRGLADKFKISRTAFNRFLNEEIYPSLSNQ</sequence>
<evidence type="ECO:0000313" key="1">
    <source>
        <dbReference type="EMBL" id="GLQ73540.1"/>
    </source>
</evidence>
<dbReference type="EMBL" id="BSNX01000034">
    <property type="protein sequence ID" value="GLQ73540.1"/>
    <property type="molecule type" value="Genomic_DNA"/>
</dbReference>
<comment type="caution">
    <text evidence="1">The sequence shown here is derived from an EMBL/GenBank/DDBJ whole genome shotgun (WGS) entry which is preliminary data.</text>
</comment>
<reference evidence="2" key="1">
    <citation type="journal article" date="2019" name="Int. J. Syst. Evol. Microbiol.">
        <title>The Global Catalogue of Microorganisms (GCM) 10K type strain sequencing project: providing services to taxonomists for standard genome sequencing and annotation.</title>
        <authorList>
            <consortium name="The Broad Institute Genomics Platform"/>
            <consortium name="The Broad Institute Genome Sequencing Center for Infectious Disease"/>
            <person name="Wu L."/>
            <person name="Ma J."/>
        </authorList>
    </citation>
    <scope>NUCLEOTIDE SEQUENCE [LARGE SCALE GENOMIC DNA]</scope>
    <source>
        <strain evidence="2">NBRC 15640</strain>
    </source>
</reference>
<keyword evidence="2" id="KW-1185">Reference proteome</keyword>
<evidence type="ECO:0000313" key="2">
    <source>
        <dbReference type="Proteomes" id="UP001156690"/>
    </source>
</evidence>
<gene>
    <name evidence="1" type="ORF">GCM10007932_29000</name>
</gene>
<organism evidence="1 2">
    <name type="scientific">Vibrio penaeicida</name>
    <dbReference type="NCBI Taxonomy" id="104609"/>
    <lineage>
        <taxon>Bacteria</taxon>
        <taxon>Pseudomonadati</taxon>
        <taxon>Pseudomonadota</taxon>
        <taxon>Gammaproteobacteria</taxon>
        <taxon>Vibrionales</taxon>
        <taxon>Vibrionaceae</taxon>
        <taxon>Vibrio</taxon>
    </lineage>
</organism>
<protein>
    <submittedName>
        <fullName evidence="1">Uncharacterized protein</fullName>
    </submittedName>
</protein>
<dbReference type="AlphaFoldDB" id="A0AAV5NSA7"/>
<dbReference type="Proteomes" id="UP001156690">
    <property type="component" value="Unassembled WGS sequence"/>
</dbReference>
<accession>A0AAV5NSA7</accession>
<dbReference type="InterPro" id="IPR021874">
    <property type="entry name" value="Phage_Mu_Gp27"/>
</dbReference>
<proteinExistence type="predicted"/>
<dbReference type="RefSeq" id="WP_102558700.1">
    <property type="nucleotide sequence ID" value="NZ_AP025144.1"/>
</dbReference>
<dbReference type="Pfam" id="PF11985">
    <property type="entry name" value="Phage_Mu_Gp27"/>
    <property type="match status" value="1"/>
</dbReference>